<reference evidence="5 6" key="1">
    <citation type="submission" date="2012-12" db="EMBL/GenBank/DDBJ databases">
        <title>Whole genome shotgun sequence of Gordonia hirsuta NBRC 16056.</title>
        <authorList>
            <person name="Isaki-Nakamura S."/>
            <person name="Hosoyama A."/>
            <person name="Tsuchikane K."/>
            <person name="Katsumata H."/>
            <person name="Baba S."/>
            <person name="Yamazaki S."/>
            <person name="Fujita N."/>
        </authorList>
    </citation>
    <scope>NUCLEOTIDE SEQUENCE [LARGE SCALE GENOMIC DNA]</scope>
    <source>
        <strain evidence="5 6">NBRC 16056</strain>
    </source>
</reference>
<dbReference type="STRING" id="1121927.GOHSU_16_00640"/>
<evidence type="ECO:0000256" key="1">
    <source>
        <dbReference type="ARBA" id="ARBA00004370"/>
    </source>
</evidence>
<feature type="compositionally biased region" description="Basic and acidic residues" evidence="3">
    <location>
        <begin position="54"/>
        <end position="78"/>
    </location>
</feature>
<evidence type="ECO:0000313" key="6">
    <source>
        <dbReference type="Proteomes" id="UP000053405"/>
    </source>
</evidence>
<evidence type="ECO:0000256" key="2">
    <source>
        <dbReference type="ARBA" id="ARBA00023136"/>
    </source>
</evidence>
<dbReference type="PANTHER" id="PTHR37042">
    <property type="entry name" value="OUTER MEMBRANE PROTEIN RV1973"/>
    <property type="match status" value="1"/>
</dbReference>
<organism evidence="5 6">
    <name type="scientific">Gordonia hirsuta DSM 44140 = NBRC 16056</name>
    <dbReference type="NCBI Taxonomy" id="1121927"/>
    <lineage>
        <taxon>Bacteria</taxon>
        <taxon>Bacillati</taxon>
        <taxon>Actinomycetota</taxon>
        <taxon>Actinomycetes</taxon>
        <taxon>Mycobacteriales</taxon>
        <taxon>Gordoniaceae</taxon>
        <taxon>Gordonia</taxon>
    </lineage>
</organism>
<dbReference type="EMBL" id="BANT01000016">
    <property type="protein sequence ID" value="GAC57108.1"/>
    <property type="molecule type" value="Genomic_DNA"/>
</dbReference>
<protein>
    <recommendedName>
        <fullName evidence="7">Mce-associated membrane protein</fullName>
    </recommendedName>
</protein>
<dbReference type="PANTHER" id="PTHR37042:SF4">
    <property type="entry name" value="OUTER MEMBRANE PROTEIN RV1973"/>
    <property type="match status" value="1"/>
</dbReference>
<feature type="compositionally biased region" description="Basic and acidic residues" evidence="3">
    <location>
        <begin position="101"/>
        <end position="117"/>
    </location>
</feature>
<dbReference type="GO" id="GO:0016020">
    <property type="term" value="C:membrane"/>
    <property type="evidence" value="ECO:0007669"/>
    <property type="project" value="UniProtKB-SubCell"/>
</dbReference>
<comment type="caution">
    <text evidence="5">The sequence shown here is derived from an EMBL/GenBank/DDBJ whole genome shotgun (WGS) entry which is preliminary data.</text>
</comment>
<dbReference type="RefSeq" id="WP_005938619.1">
    <property type="nucleotide sequence ID" value="NZ_ATVK01000047.1"/>
</dbReference>
<evidence type="ECO:0000256" key="3">
    <source>
        <dbReference type="SAM" id="MobiDB-lite"/>
    </source>
</evidence>
<accession>L7LAQ4</accession>
<evidence type="ECO:0000256" key="4">
    <source>
        <dbReference type="SAM" id="Phobius"/>
    </source>
</evidence>
<feature type="transmembrane region" description="Helical" evidence="4">
    <location>
        <begin position="134"/>
        <end position="158"/>
    </location>
</feature>
<gene>
    <name evidence="5" type="ORF">GOHSU_16_00640</name>
</gene>
<evidence type="ECO:0008006" key="7">
    <source>
        <dbReference type="Google" id="ProtNLM"/>
    </source>
</evidence>
<name>L7LAQ4_9ACTN</name>
<dbReference type="Proteomes" id="UP000053405">
    <property type="component" value="Unassembled WGS sequence"/>
</dbReference>
<dbReference type="eggNOG" id="ENOG5033EKB">
    <property type="taxonomic scope" value="Bacteria"/>
</dbReference>
<keyword evidence="4" id="KW-0812">Transmembrane</keyword>
<dbReference type="AlphaFoldDB" id="L7LAQ4"/>
<evidence type="ECO:0000313" key="5">
    <source>
        <dbReference type="EMBL" id="GAC57108.1"/>
    </source>
</evidence>
<proteinExistence type="predicted"/>
<comment type="subcellular location">
    <subcellularLocation>
        <location evidence="1">Membrane</location>
    </subcellularLocation>
</comment>
<feature type="region of interest" description="Disordered" evidence="3">
    <location>
        <begin position="1"/>
        <end position="119"/>
    </location>
</feature>
<keyword evidence="2 4" id="KW-0472">Membrane</keyword>
<sequence>MSTSEDAAEPGRNDATDTAADDAAKETDGAAENTDDAAEKATAEKTPPVTALTADERAELLAKNRSAREEARLKEAAKKAAGTGAAQDSEAADDDGGDGDSNGHGDGDGDDTGDRTRVPGRIATASRAAGARRFLPIGLSAVIAGLVVAVAVLAILLVRASDDGLGPDSGIGAQALTDAKDYAAAVVTYSPDDYSALDRKIREISTPDFADRFITSSQQAREGNDEAKATSRGSAVDAGLMSISRDQAVVLVALDHSVTSPELPSAGEEGLEYQSRVRVTLTRDGDRWLLGDLVTF</sequence>
<keyword evidence="6" id="KW-1185">Reference proteome</keyword>
<keyword evidence="4" id="KW-1133">Transmembrane helix</keyword>
<dbReference type="OrthoDB" id="4377606at2"/>